<feature type="non-terminal residue" evidence="1">
    <location>
        <position position="1"/>
    </location>
</feature>
<sequence>PAVILLFAIFNIYHIQTAVTINKFRQLDNNNNN</sequence>
<organism evidence="1 2">
    <name type="scientific">Candidatus Amesbacteria bacterium GW2011_GWA2_47_11b</name>
    <dbReference type="NCBI Taxonomy" id="1618358"/>
    <lineage>
        <taxon>Bacteria</taxon>
        <taxon>Candidatus Amesiibacteriota</taxon>
    </lineage>
</organism>
<name>A0A0G1RHM6_9BACT</name>
<dbReference type="Proteomes" id="UP000034307">
    <property type="component" value="Unassembled WGS sequence"/>
</dbReference>
<dbReference type="AlphaFoldDB" id="A0A0G1RHM6"/>
<reference evidence="1 2" key="1">
    <citation type="journal article" date="2015" name="Nature">
        <title>rRNA introns, odd ribosomes, and small enigmatic genomes across a large radiation of phyla.</title>
        <authorList>
            <person name="Brown C.T."/>
            <person name="Hug L.A."/>
            <person name="Thomas B.C."/>
            <person name="Sharon I."/>
            <person name="Castelle C.J."/>
            <person name="Singh A."/>
            <person name="Wilkins M.J."/>
            <person name="Williams K.H."/>
            <person name="Banfield J.F."/>
        </authorList>
    </citation>
    <scope>NUCLEOTIDE SEQUENCE [LARGE SCALE GENOMIC DNA]</scope>
</reference>
<protein>
    <submittedName>
        <fullName evidence="1">Uncharacterized protein</fullName>
    </submittedName>
</protein>
<dbReference type="EMBL" id="LCNO01000034">
    <property type="protein sequence ID" value="KKU56577.1"/>
    <property type="molecule type" value="Genomic_DNA"/>
</dbReference>
<comment type="caution">
    <text evidence="1">The sequence shown here is derived from an EMBL/GenBank/DDBJ whole genome shotgun (WGS) entry which is preliminary data.</text>
</comment>
<evidence type="ECO:0000313" key="1">
    <source>
        <dbReference type="EMBL" id="KKU56577.1"/>
    </source>
</evidence>
<accession>A0A0G1RHM6</accession>
<proteinExistence type="predicted"/>
<gene>
    <name evidence="1" type="ORF">UX80_C0034G0001</name>
</gene>
<evidence type="ECO:0000313" key="2">
    <source>
        <dbReference type="Proteomes" id="UP000034307"/>
    </source>
</evidence>